<dbReference type="Proteomes" id="UP001054945">
    <property type="component" value="Unassembled WGS sequence"/>
</dbReference>
<protein>
    <submittedName>
        <fullName evidence="1">Uncharacterized protein</fullName>
    </submittedName>
</protein>
<evidence type="ECO:0000313" key="1">
    <source>
        <dbReference type="EMBL" id="GIY61402.1"/>
    </source>
</evidence>
<proteinExistence type="predicted"/>
<gene>
    <name evidence="1" type="ORF">CEXT_526271</name>
</gene>
<feature type="non-terminal residue" evidence="1">
    <location>
        <position position="1"/>
    </location>
</feature>
<evidence type="ECO:0000313" key="2">
    <source>
        <dbReference type="Proteomes" id="UP001054945"/>
    </source>
</evidence>
<reference evidence="1 2" key="1">
    <citation type="submission" date="2021-06" db="EMBL/GenBank/DDBJ databases">
        <title>Caerostris extrusa draft genome.</title>
        <authorList>
            <person name="Kono N."/>
            <person name="Arakawa K."/>
        </authorList>
    </citation>
    <scope>NUCLEOTIDE SEQUENCE [LARGE SCALE GENOMIC DNA]</scope>
</reference>
<dbReference type="AlphaFoldDB" id="A0AAV4UTP7"/>
<dbReference type="EMBL" id="BPLR01013463">
    <property type="protein sequence ID" value="GIY61402.1"/>
    <property type="molecule type" value="Genomic_DNA"/>
</dbReference>
<organism evidence="1 2">
    <name type="scientific">Caerostris extrusa</name>
    <name type="common">Bark spider</name>
    <name type="synonym">Caerostris bankana</name>
    <dbReference type="NCBI Taxonomy" id="172846"/>
    <lineage>
        <taxon>Eukaryota</taxon>
        <taxon>Metazoa</taxon>
        <taxon>Ecdysozoa</taxon>
        <taxon>Arthropoda</taxon>
        <taxon>Chelicerata</taxon>
        <taxon>Arachnida</taxon>
        <taxon>Araneae</taxon>
        <taxon>Araneomorphae</taxon>
        <taxon>Entelegynae</taxon>
        <taxon>Araneoidea</taxon>
        <taxon>Araneidae</taxon>
        <taxon>Caerostris</taxon>
    </lineage>
</organism>
<accession>A0AAV4UTP7</accession>
<sequence>HSASELLHSLNLSSGSSNLSDLQSRTLCPQLLPCHLLLSVRFLSFNQIFHLPSPHALSFPSVKEMLLSLADVLFVGLSVIKNLQKGLSSSGSPENLALLNIDEMDPLRNSRKCGAIGHTMCGVRELYKKSSRQAKRWYSTSRRKE</sequence>
<name>A0AAV4UTP7_CAEEX</name>
<keyword evidence="2" id="KW-1185">Reference proteome</keyword>
<comment type="caution">
    <text evidence="1">The sequence shown here is derived from an EMBL/GenBank/DDBJ whole genome shotgun (WGS) entry which is preliminary data.</text>
</comment>